<name>A0A392SGB7_9FABA</name>
<keyword evidence="2" id="KW-1185">Reference proteome</keyword>
<organism evidence="1 2">
    <name type="scientific">Trifolium medium</name>
    <dbReference type="NCBI Taxonomy" id="97028"/>
    <lineage>
        <taxon>Eukaryota</taxon>
        <taxon>Viridiplantae</taxon>
        <taxon>Streptophyta</taxon>
        <taxon>Embryophyta</taxon>
        <taxon>Tracheophyta</taxon>
        <taxon>Spermatophyta</taxon>
        <taxon>Magnoliopsida</taxon>
        <taxon>eudicotyledons</taxon>
        <taxon>Gunneridae</taxon>
        <taxon>Pentapetalae</taxon>
        <taxon>rosids</taxon>
        <taxon>fabids</taxon>
        <taxon>Fabales</taxon>
        <taxon>Fabaceae</taxon>
        <taxon>Papilionoideae</taxon>
        <taxon>50 kb inversion clade</taxon>
        <taxon>NPAAA clade</taxon>
        <taxon>Hologalegina</taxon>
        <taxon>IRL clade</taxon>
        <taxon>Trifolieae</taxon>
        <taxon>Trifolium</taxon>
    </lineage>
</organism>
<accession>A0A392SGB7</accession>
<reference evidence="1 2" key="1">
    <citation type="journal article" date="2018" name="Front. Plant Sci.">
        <title>Red Clover (Trifolium pratense) and Zigzag Clover (T. medium) - A Picture of Genomic Similarities and Differences.</title>
        <authorList>
            <person name="Dluhosova J."/>
            <person name="Istvanek J."/>
            <person name="Nedelnik J."/>
            <person name="Repkova J."/>
        </authorList>
    </citation>
    <scope>NUCLEOTIDE SEQUENCE [LARGE SCALE GENOMIC DNA]</scope>
    <source>
        <strain evidence="2">cv. 10/8</strain>
        <tissue evidence="1">Leaf</tissue>
    </source>
</reference>
<protein>
    <submittedName>
        <fullName evidence="1">Uncharacterized protein</fullName>
    </submittedName>
</protein>
<dbReference type="Proteomes" id="UP000265520">
    <property type="component" value="Unassembled WGS sequence"/>
</dbReference>
<comment type="caution">
    <text evidence="1">The sequence shown here is derived from an EMBL/GenBank/DDBJ whole genome shotgun (WGS) entry which is preliminary data.</text>
</comment>
<evidence type="ECO:0000313" key="1">
    <source>
        <dbReference type="EMBL" id="MCI47010.1"/>
    </source>
</evidence>
<dbReference type="AlphaFoldDB" id="A0A392SGB7"/>
<dbReference type="EMBL" id="LXQA010366047">
    <property type="protein sequence ID" value="MCI47010.1"/>
    <property type="molecule type" value="Genomic_DNA"/>
</dbReference>
<feature type="non-terminal residue" evidence="1">
    <location>
        <position position="1"/>
    </location>
</feature>
<proteinExistence type="predicted"/>
<sequence>WLHCAQAHAARRASLEQLCLFVPVTCAAHRVSLRGTQGCCPVPA</sequence>
<evidence type="ECO:0000313" key="2">
    <source>
        <dbReference type="Proteomes" id="UP000265520"/>
    </source>
</evidence>